<evidence type="ECO:0008006" key="3">
    <source>
        <dbReference type="Google" id="ProtNLM"/>
    </source>
</evidence>
<dbReference type="SUPFAM" id="SSF74653">
    <property type="entry name" value="TolA/TonB C-terminal domain"/>
    <property type="match status" value="1"/>
</dbReference>
<proteinExistence type="predicted"/>
<reference evidence="1 2" key="1">
    <citation type="submission" date="2020-10" db="EMBL/GenBank/DDBJ databases">
        <title>Sequencing the genomes of 1000 actinobacteria strains.</title>
        <authorList>
            <person name="Klenk H.-P."/>
        </authorList>
    </citation>
    <scope>NUCLEOTIDE SEQUENCE [LARGE SCALE GENOMIC DNA]</scope>
    <source>
        <strain evidence="1 2">DSM 7307</strain>
    </source>
</reference>
<evidence type="ECO:0000313" key="1">
    <source>
        <dbReference type="EMBL" id="MBE1505438.1"/>
    </source>
</evidence>
<dbReference type="RefSeq" id="WP_192729291.1">
    <property type="nucleotide sequence ID" value="NZ_BAAAVL010000006.1"/>
</dbReference>
<comment type="caution">
    <text evidence="1">The sequence shown here is derived from an EMBL/GenBank/DDBJ whole genome shotgun (WGS) entry which is preliminary data.</text>
</comment>
<keyword evidence="2" id="KW-1185">Reference proteome</keyword>
<organism evidence="1 2">
    <name type="scientific">Rhizobium viscosum</name>
    <name type="common">Arthrobacter viscosus</name>
    <dbReference type="NCBI Taxonomy" id="1673"/>
    <lineage>
        <taxon>Bacteria</taxon>
        <taxon>Pseudomonadati</taxon>
        <taxon>Pseudomonadota</taxon>
        <taxon>Alphaproteobacteria</taxon>
        <taxon>Hyphomicrobiales</taxon>
        <taxon>Rhizobiaceae</taxon>
        <taxon>Rhizobium/Agrobacterium group</taxon>
        <taxon>Rhizobium</taxon>
    </lineage>
</organism>
<sequence length="137" mass="14283">MLTDLSHGTKSLAATLVLGTILGCAFEASAQSAGAATSDASVEAMRRAITTHFNVPPDLLKGGKVLITVHLKLSRTGAIDGSPLVTVSGGDEAARNRLSAAALHAVLRASPFTMLPKDKYESWKEVVLRFEAGDPTP</sequence>
<dbReference type="Gene3D" id="3.30.1150.10">
    <property type="match status" value="1"/>
</dbReference>
<dbReference type="Proteomes" id="UP000620262">
    <property type="component" value="Unassembled WGS sequence"/>
</dbReference>
<gene>
    <name evidence="1" type="ORF">H4W29_002619</name>
</gene>
<dbReference type="EMBL" id="JADBEC010000001">
    <property type="protein sequence ID" value="MBE1505438.1"/>
    <property type="molecule type" value="Genomic_DNA"/>
</dbReference>
<name>A0ABR9IQH0_RHIVS</name>
<accession>A0ABR9IQH0</accession>
<protein>
    <recommendedName>
        <fullName evidence="3">Cell envelope integrity protein TolA</fullName>
    </recommendedName>
</protein>
<evidence type="ECO:0000313" key="2">
    <source>
        <dbReference type="Proteomes" id="UP000620262"/>
    </source>
</evidence>